<evidence type="ECO:0000313" key="3">
    <source>
        <dbReference type="Proteomes" id="UP000676506"/>
    </source>
</evidence>
<protein>
    <submittedName>
        <fullName evidence="2">Uma2 family endonuclease</fullName>
    </submittedName>
</protein>
<dbReference type="GO" id="GO:0004519">
    <property type="term" value="F:endonuclease activity"/>
    <property type="evidence" value="ECO:0007669"/>
    <property type="project" value="UniProtKB-KW"/>
</dbReference>
<dbReference type="Proteomes" id="UP000676506">
    <property type="component" value="Chromosome 1"/>
</dbReference>
<keyword evidence="3" id="KW-1185">Reference proteome</keyword>
<dbReference type="RefSeq" id="WP_211428370.1">
    <property type="nucleotide sequence ID" value="NZ_CP072648.1"/>
</dbReference>
<dbReference type="PANTHER" id="PTHR33352">
    <property type="entry name" value="SLR1095 PROTEIN"/>
    <property type="match status" value="1"/>
</dbReference>
<keyword evidence="2" id="KW-0540">Nuclease</keyword>
<proteinExistence type="predicted"/>
<keyword evidence="2" id="KW-0255">Endonuclease</keyword>
<dbReference type="EMBL" id="CP072648">
    <property type="protein sequence ID" value="QUW02480.1"/>
    <property type="molecule type" value="Genomic_DNA"/>
</dbReference>
<evidence type="ECO:0000256" key="1">
    <source>
        <dbReference type="SAM" id="MobiDB-lite"/>
    </source>
</evidence>
<accession>A0ABX8BAA1</accession>
<organism evidence="2 3">
    <name type="scientific">Chloracidobacterium validum</name>
    <dbReference type="NCBI Taxonomy" id="2821543"/>
    <lineage>
        <taxon>Bacteria</taxon>
        <taxon>Pseudomonadati</taxon>
        <taxon>Acidobacteriota</taxon>
        <taxon>Terriglobia</taxon>
        <taxon>Terriglobales</taxon>
        <taxon>Acidobacteriaceae</taxon>
        <taxon>Chloracidobacterium</taxon>
    </lineage>
</organism>
<dbReference type="CDD" id="cd06260">
    <property type="entry name" value="DUF820-like"/>
    <property type="match status" value="1"/>
</dbReference>
<dbReference type="PANTHER" id="PTHR33352:SF3">
    <property type="entry name" value="SLR1612 PROTEIN"/>
    <property type="match status" value="1"/>
</dbReference>
<gene>
    <name evidence="2" type="ORF">J8C06_08985</name>
</gene>
<reference evidence="2 3" key="1">
    <citation type="submission" date="2021-03" db="EMBL/GenBank/DDBJ databases">
        <title>Genomic and phenotypic characterization of Chloracidobacterium isolates provides evidence for multiple species.</title>
        <authorList>
            <person name="Saini M.K."/>
            <person name="Costas A.M.G."/>
            <person name="Tank M."/>
            <person name="Bryant D.A."/>
        </authorList>
    </citation>
    <scope>NUCLEOTIDE SEQUENCE [LARGE SCALE GENOMIC DNA]</scope>
    <source>
        <strain evidence="2 3">BV2-C</strain>
    </source>
</reference>
<name>A0ABX8BAA1_9BACT</name>
<evidence type="ECO:0000313" key="2">
    <source>
        <dbReference type="EMBL" id="QUW02480.1"/>
    </source>
</evidence>
<dbReference type="InterPro" id="IPR008538">
    <property type="entry name" value="Uma2"/>
</dbReference>
<keyword evidence="2" id="KW-0378">Hydrolase</keyword>
<feature type="region of interest" description="Disordered" evidence="1">
    <location>
        <begin position="219"/>
        <end position="266"/>
    </location>
</feature>
<sequence length="303" mass="35196">MSASYELALPTMDDLPSEFEGEEALPDEFHAFLAYLLIETFRPPKFLPDRYFSALDMYLYYQAQPTLHGLRPDWFGVVDVPLLREGRQRTSFVVWEEKATPLIIVEALSPGTTRNDLGRGALPAQDGPTKWEVYERHLKVPYYVTVNHHRRPAEVRFFRHDGVGLREVTSGEGRLWLPEAGLGIGVWRGRFKRLEGDWVRFYDAEGRWLATDEERAEAEQAAKERERAEKELAWQQAEQERAEKEHERTEKEHERAEKEAAWRQAEQERLAKEAALAREQQERAEKERLAAKLRALGLDPDAV</sequence>